<dbReference type="PROSITE" id="PS00383">
    <property type="entry name" value="TYR_PHOSPHATASE_1"/>
    <property type="match status" value="1"/>
</dbReference>
<accession>A0ABW4P9L1</accession>
<evidence type="ECO:0000313" key="2">
    <source>
        <dbReference type="EMBL" id="MFD1815228.1"/>
    </source>
</evidence>
<feature type="chain" id="PRO_5045733172" evidence="1">
    <location>
        <begin position="27"/>
        <end position="306"/>
    </location>
</feature>
<gene>
    <name evidence="2" type="ORF">ACFSJG_23665</name>
</gene>
<evidence type="ECO:0000313" key="3">
    <source>
        <dbReference type="Proteomes" id="UP001597286"/>
    </source>
</evidence>
<dbReference type="EMBL" id="JBHUFB010000020">
    <property type="protein sequence ID" value="MFD1815228.1"/>
    <property type="molecule type" value="Genomic_DNA"/>
</dbReference>
<protein>
    <submittedName>
        <fullName evidence="2">Tyrosine-protein phosphatase</fullName>
    </submittedName>
</protein>
<proteinExistence type="predicted"/>
<keyword evidence="3" id="KW-1185">Reference proteome</keyword>
<dbReference type="InterPro" id="IPR026893">
    <property type="entry name" value="Tyr/Ser_Pase_IphP-type"/>
</dbReference>
<organism evidence="2 3">
    <name type="scientific">Rhodococcus gannanensis</name>
    <dbReference type="NCBI Taxonomy" id="1960308"/>
    <lineage>
        <taxon>Bacteria</taxon>
        <taxon>Bacillati</taxon>
        <taxon>Actinomycetota</taxon>
        <taxon>Actinomycetes</taxon>
        <taxon>Mycobacteriales</taxon>
        <taxon>Nocardiaceae</taxon>
        <taxon>Rhodococcus</taxon>
    </lineage>
</organism>
<dbReference type="Gene3D" id="3.90.190.10">
    <property type="entry name" value="Protein tyrosine phosphatase superfamily"/>
    <property type="match status" value="1"/>
</dbReference>
<dbReference type="InterPro" id="IPR029021">
    <property type="entry name" value="Prot-tyrosine_phosphatase-like"/>
</dbReference>
<reference evidence="3" key="1">
    <citation type="journal article" date="2019" name="Int. J. Syst. Evol. Microbiol.">
        <title>The Global Catalogue of Microorganisms (GCM) 10K type strain sequencing project: providing services to taxonomists for standard genome sequencing and annotation.</title>
        <authorList>
            <consortium name="The Broad Institute Genomics Platform"/>
            <consortium name="The Broad Institute Genome Sequencing Center for Infectious Disease"/>
            <person name="Wu L."/>
            <person name="Ma J."/>
        </authorList>
    </citation>
    <scope>NUCLEOTIDE SEQUENCE [LARGE SCALE GENOMIC DNA]</scope>
    <source>
        <strain evidence="3">DT72</strain>
    </source>
</reference>
<dbReference type="Pfam" id="PF13350">
    <property type="entry name" value="Y_phosphatase3"/>
    <property type="match status" value="1"/>
</dbReference>
<feature type="signal peptide" evidence="1">
    <location>
        <begin position="1"/>
        <end position="26"/>
    </location>
</feature>
<name>A0ABW4P9L1_9NOCA</name>
<dbReference type="RefSeq" id="WP_378487666.1">
    <property type="nucleotide sequence ID" value="NZ_JBHUFB010000020.1"/>
</dbReference>
<sequence>MSRHTVKTFAAALLAGGLLIAAPTMAGAVDLGSLGTGSLDTGSLGSSGESSPSILASVSNFRDVAGNDGDGYATTDGGHLKRGVFFRADALDGTSDADLQTLVSLGVADVYDLRGASEISNPLVGGADKIPASAQYTQIPIEFGDVTQLAQTIGSPEEGREFLREANRGFVTDPTRRAAFAQLLTSLATEDGAQLFHCSSGKDRTGWTAMLLQTIAGLPQQTIMDDYLLSNTYLEQSNSKTLALIGLALGQSAATNLAPVLAVDASYLQAGIDQAVADYGSIHGYLTAGLGLSEATIDALRAKLVA</sequence>
<evidence type="ECO:0000256" key="1">
    <source>
        <dbReference type="SAM" id="SignalP"/>
    </source>
</evidence>
<keyword evidence="1" id="KW-0732">Signal</keyword>
<dbReference type="Proteomes" id="UP001597286">
    <property type="component" value="Unassembled WGS sequence"/>
</dbReference>
<comment type="caution">
    <text evidence="2">The sequence shown here is derived from an EMBL/GenBank/DDBJ whole genome shotgun (WGS) entry which is preliminary data.</text>
</comment>
<dbReference type="SUPFAM" id="SSF52799">
    <property type="entry name" value="(Phosphotyrosine protein) phosphatases II"/>
    <property type="match status" value="1"/>
</dbReference>
<dbReference type="InterPro" id="IPR016130">
    <property type="entry name" value="Tyr_Pase_AS"/>
</dbReference>